<protein>
    <submittedName>
        <fullName evidence="1">Acyl-CoA N-acyltransferase</fullName>
    </submittedName>
</protein>
<dbReference type="EMBL" id="MU277187">
    <property type="protein sequence ID" value="KAI0068773.1"/>
    <property type="molecule type" value="Genomic_DNA"/>
</dbReference>
<name>A0ACB8TK43_9AGAM</name>
<keyword evidence="2" id="KW-1185">Reference proteome</keyword>
<evidence type="ECO:0000313" key="1">
    <source>
        <dbReference type="EMBL" id="KAI0068773.1"/>
    </source>
</evidence>
<accession>A0ACB8TK43</accession>
<reference evidence="1" key="2">
    <citation type="journal article" date="2022" name="New Phytol.">
        <title>Evolutionary transition to the ectomycorrhizal habit in the genomes of a hyperdiverse lineage of mushroom-forming fungi.</title>
        <authorList>
            <person name="Looney B."/>
            <person name="Miyauchi S."/>
            <person name="Morin E."/>
            <person name="Drula E."/>
            <person name="Courty P.E."/>
            <person name="Kohler A."/>
            <person name="Kuo A."/>
            <person name="LaButti K."/>
            <person name="Pangilinan J."/>
            <person name="Lipzen A."/>
            <person name="Riley R."/>
            <person name="Andreopoulos W."/>
            <person name="He G."/>
            <person name="Johnson J."/>
            <person name="Nolan M."/>
            <person name="Tritt A."/>
            <person name="Barry K.W."/>
            <person name="Grigoriev I.V."/>
            <person name="Nagy L.G."/>
            <person name="Hibbett D."/>
            <person name="Henrissat B."/>
            <person name="Matheny P.B."/>
            <person name="Labbe J."/>
            <person name="Martin F.M."/>
        </authorList>
    </citation>
    <scope>NUCLEOTIDE SEQUENCE</scope>
    <source>
        <strain evidence="1">HHB10654</strain>
    </source>
</reference>
<evidence type="ECO:0000313" key="2">
    <source>
        <dbReference type="Proteomes" id="UP000814140"/>
    </source>
</evidence>
<proteinExistence type="predicted"/>
<dbReference type="Proteomes" id="UP000814140">
    <property type="component" value="Unassembled WGS sequence"/>
</dbReference>
<comment type="caution">
    <text evidence="1">The sequence shown here is derived from an EMBL/GenBank/DDBJ whole genome shotgun (WGS) entry which is preliminary data.</text>
</comment>
<gene>
    <name evidence="1" type="ORF">BV25DRAFT_1866707</name>
</gene>
<reference evidence="1" key="1">
    <citation type="submission" date="2021-03" db="EMBL/GenBank/DDBJ databases">
        <authorList>
            <consortium name="DOE Joint Genome Institute"/>
            <person name="Ahrendt S."/>
            <person name="Looney B.P."/>
            <person name="Miyauchi S."/>
            <person name="Morin E."/>
            <person name="Drula E."/>
            <person name="Courty P.E."/>
            <person name="Chicoki N."/>
            <person name="Fauchery L."/>
            <person name="Kohler A."/>
            <person name="Kuo A."/>
            <person name="Labutti K."/>
            <person name="Pangilinan J."/>
            <person name="Lipzen A."/>
            <person name="Riley R."/>
            <person name="Andreopoulos W."/>
            <person name="He G."/>
            <person name="Johnson J."/>
            <person name="Barry K.W."/>
            <person name="Grigoriev I.V."/>
            <person name="Nagy L."/>
            <person name="Hibbett D."/>
            <person name="Henrissat B."/>
            <person name="Matheny P.B."/>
            <person name="Labbe J."/>
            <person name="Martin F."/>
        </authorList>
    </citation>
    <scope>NUCLEOTIDE SEQUENCE</scope>
    <source>
        <strain evidence="1">HHB10654</strain>
    </source>
</reference>
<organism evidence="1 2">
    <name type="scientific">Artomyces pyxidatus</name>
    <dbReference type="NCBI Taxonomy" id="48021"/>
    <lineage>
        <taxon>Eukaryota</taxon>
        <taxon>Fungi</taxon>
        <taxon>Dikarya</taxon>
        <taxon>Basidiomycota</taxon>
        <taxon>Agaricomycotina</taxon>
        <taxon>Agaricomycetes</taxon>
        <taxon>Russulales</taxon>
        <taxon>Auriscalpiaceae</taxon>
        <taxon>Artomyces</taxon>
    </lineage>
</organism>
<sequence length="207" mass="23084">MTLSIRRATPADAPALSQICLLTGDAGKSAAPIHTHSELPGLVWALPFVLIPKHTWGFVLVDDDDTVKGYILGTSDTNAFRVAEEETWWPPLRERFPLEAKEGRTEADQWYIELIHRAPDPAPAECLAFGPAHMHIDLLPEVQRQGWGRKLVDAAVQHLKGLGIGALWLGMDPRNTEARKFYLKLGYKEIEGPRACVGLKFEDWKGL</sequence>